<dbReference type="Gene3D" id="3.30.750.140">
    <property type="match status" value="1"/>
</dbReference>
<dbReference type="InterPro" id="IPR038610">
    <property type="entry name" value="FliK-like_C_sf"/>
</dbReference>
<evidence type="ECO:0000313" key="4">
    <source>
        <dbReference type="Proteomes" id="UP001329151"/>
    </source>
</evidence>
<dbReference type="InterPro" id="IPR021136">
    <property type="entry name" value="Flagellar_hook_control-like_C"/>
</dbReference>
<accession>A0AA86M8A5</accession>
<feature type="region of interest" description="Disordered" evidence="1">
    <location>
        <begin position="1"/>
        <end position="28"/>
    </location>
</feature>
<organism evidence="3 4">
    <name type="scientific">Limnobacter thiooxidans</name>
    <dbReference type="NCBI Taxonomy" id="131080"/>
    <lineage>
        <taxon>Bacteria</taxon>
        <taxon>Pseudomonadati</taxon>
        <taxon>Pseudomonadota</taxon>
        <taxon>Betaproteobacteria</taxon>
        <taxon>Burkholderiales</taxon>
        <taxon>Burkholderiaceae</taxon>
        <taxon>Limnobacter</taxon>
    </lineage>
</organism>
<sequence length="428" mass="45013">MSLTPVKSAPPSVNSLLQSNPGDRVSSGKGEIAPVVAILSRQLPLPQAQQLAGQTALVRVVKGGPGNEAELDFAGQNIQVKLPPGRSLTAGEMVTVSFALASKGDDLSAGGATGTSGNKKIQEARNLITPTTAGQDEGEAQESPSFVDRLSGSARLIGLLERLGQGTTTQVSTTVMSSLKQLSTQIQAQLGAGNPLTLTDSKANIEAQGAPGAANPAANNSARAAQQLTPSSQLNNALAGVLARQVSSAVENSGLFYESHLQQWANGQRSTDEIAREPQARFGQDQVISEKGLSPSAVDQSVKLITAQLATLDNNRISLALNGLLGQPVQIDIEPDEPSGEEQQAEEQGAEPARPWVAKLKLDMPHLGELHVRVRMIGSQCDVQISGQAHSKSAIDPHWHEFRTAMDNQGIKLVHGQFMVPSETKIDQ</sequence>
<name>A0AA86M8A5_9BURK</name>
<feature type="compositionally biased region" description="Acidic residues" evidence="1">
    <location>
        <begin position="333"/>
        <end position="349"/>
    </location>
</feature>
<gene>
    <name evidence="3" type="ORF">RGQ30_10300</name>
</gene>
<dbReference type="EMBL" id="AP028947">
    <property type="protein sequence ID" value="BET25529.1"/>
    <property type="molecule type" value="Genomic_DNA"/>
</dbReference>
<feature type="domain" description="Flagellar hook-length control protein-like C-terminal" evidence="2">
    <location>
        <begin position="348"/>
        <end position="415"/>
    </location>
</feature>
<dbReference type="RefSeq" id="WP_130558760.1">
    <property type="nucleotide sequence ID" value="NZ_AP028947.1"/>
</dbReference>
<feature type="compositionally biased region" description="Polar residues" evidence="1">
    <location>
        <begin position="1"/>
        <end position="21"/>
    </location>
</feature>
<dbReference type="Pfam" id="PF02120">
    <property type="entry name" value="Flg_hook"/>
    <property type="match status" value="1"/>
</dbReference>
<evidence type="ECO:0000259" key="2">
    <source>
        <dbReference type="Pfam" id="PF02120"/>
    </source>
</evidence>
<protein>
    <recommendedName>
        <fullName evidence="2">Flagellar hook-length control protein-like C-terminal domain-containing protein</fullName>
    </recommendedName>
</protein>
<dbReference type="KEGG" id="lto:RGQ30_10300"/>
<keyword evidence="4" id="KW-1185">Reference proteome</keyword>
<evidence type="ECO:0000256" key="1">
    <source>
        <dbReference type="SAM" id="MobiDB-lite"/>
    </source>
</evidence>
<proteinExistence type="predicted"/>
<evidence type="ECO:0000313" key="3">
    <source>
        <dbReference type="EMBL" id="BET25529.1"/>
    </source>
</evidence>
<dbReference type="Proteomes" id="UP001329151">
    <property type="component" value="Chromosome"/>
</dbReference>
<reference evidence="3 4" key="1">
    <citation type="submission" date="2023-10" db="EMBL/GenBank/DDBJ databases">
        <title>Complete Genome Sequence of Limnobacter thiooxidans CS-K2T, Isolated from freshwater lake sediments in Bavaria, Germany.</title>
        <authorList>
            <person name="Naruki M."/>
            <person name="Watanabe A."/>
            <person name="Warashina T."/>
            <person name="Morita T."/>
            <person name="Arakawa K."/>
        </authorList>
    </citation>
    <scope>NUCLEOTIDE SEQUENCE [LARGE SCALE GENOMIC DNA]</scope>
    <source>
        <strain evidence="3 4">CS-K2</strain>
    </source>
</reference>
<dbReference type="AlphaFoldDB" id="A0AA86M8A5"/>
<feature type="region of interest" description="Disordered" evidence="1">
    <location>
        <begin position="330"/>
        <end position="353"/>
    </location>
</feature>